<proteinExistence type="predicted"/>
<evidence type="ECO:0008006" key="5">
    <source>
        <dbReference type="Google" id="ProtNLM"/>
    </source>
</evidence>
<dbReference type="EMBL" id="AP023081">
    <property type="protein sequence ID" value="BCD85335.1"/>
    <property type="molecule type" value="Genomic_DNA"/>
</dbReference>
<keyword evidence="2" id="KW-0812">Transmembrane</keyword>
<keyword evidence="2" id="KW-0472">Membrane</keyword>
<evidence type="ECO:0000313" key="3">
    <source>
        <dbReference type="EMBL" id="BCD85335.1"/>
    </source>
</evidence>
<protein>
    <recommendedName>
        <fullName evidence="5">Band 7 domain-containing protein</fullName>
    </recommendedName>
</protein>
<reference evidence="3" key="1">
    <citation type="submission" date="2020-05" db="EMBL/GenBank/DDBJ databases">
        <title>Complete genome sequence of Pseudomonas sp. Sm006.</title>
        <authorList>
            <person name="Takeuchi K."/>
            <person name="Someya N."/>
        </authorList>
    </citation>
    <scope>NUCLEOTIDE SEQUENCE</scope>
    <source>
        <strain evidence="3">Sm006</strain>
    </source>
</reference>
<feature type="transmembrane region" description="Helical" evidence="2">
    <location>
        <begin position="6"/>
        <end position="25"/>
    </location>
</feature>
<keyword evidence="2" id="KW-1133">Transmembrane helix</keyword>
<accession>A0ABM7L6U4</accession>
<organism evidence="3 4">
    <name type="scientific">Pseudomonas solani</name>
    <dbReference type="NCBI Taxonomy" id="2731552"/>
    <lineage>
        <taxon>Bacteria</taxon>
        <taxon>Pseudomonadati</taxon>
        <taxon>Pseudomonadota</taxon>
        <taxon>Gammaproteobacteria</taxon>
        <taxon>Pseudomonadales</taxon>
        <taxon>Pseudomonadaceae</taxon>
        <taxon>Pseudomonas</taxon>
    </lineage>
</organism>
<dbReference type="Proteomes" id="UP001064896">
    <property type="component" value="Chromosome"/>
</dbReference>
<name>A0ABM7L6U4_9PSED</name>
<feature type="compositionally biased region" description="Low complexity" evidence="1">
    <location>
        <begin position="76"/>
        <end position="92"/>
    </location>
</feature>
<evidence type="ECO:0000313" key="4">
    <source>
        <dbReference type="Proteomes" id="UP001064896"/>
    </source>
</evidence>
<gene>
    <name evidence="3" type="ORF">PSm6_17420</name>
</gene>
<evidence type="ECO:0000256" key="1">
    <source>
        <dbReference type="SAM" id="MobiDB-lite"/>
    </source>
</evidence>
<feature type="region of interest" description="Disordered" evidence="1">
    <location>
        <begin position="72"/>
        <end position="92"/>
    </location>
</feature>
<keyword evidence="4" id="KW-1185">Reference proteome</keyword>
<evidence type="ECO:0000256" key="2">
    <source>
        <dbReference type="SAM" id="Phobius"/>
    </source>
</evidence>
<sequence>MGITTVVLLFVALAVAIVFMGFKVVPQGYEWTVERFGRYTNTLKPGLNIIVPVMDRIGRKLNVMEAVLDIPRRKPSAPTTPSSRSTPCASSR</sequence>